<evidence type="ECO:0008006" key="3">
    <source>
        <dbReference type="Google" id="ProtNLM"/>
    </source>
</evidence>
<dbReference type="RefSeq" id="WP_381742313.1">
    <property type="nucleotide sequence ID" value="NZ_JBHSDP010000024.1"/>
</dbReference>
<dbReference type="Proteomes" id="UP001595824">
    <property type="component" value="Unassembled WGS sequence"/>
</dbReference>
<evidence type="ECO:0000313" key="2">
    <source>
        <dbReference type="Proteomes" id="UP001595824"/>
    </source>
</evidence>
<accession>A0ABV8TKQ6</accession>
<keyword evidence="2" id="KW-1185">Reference proteome</keyword>
<gene>
    <name evidence="1" type="ORF">ACFPC0_25815</name>
</gene>
<dbReference type="EMBL" id="JBHSDP010000024">
    <property type="protein sequence ID" value="MFC4331133.1"/>
    <property type="molecule type" value="Genomic_DNA"/>
</dbReference>
<comment type="caution">
    <text evidence="1">The sequence shown here is derived from an EMBL/GenBank/DDBJ whole genome shotgun (WGS) entry which is preliminary data.</text>
</comment>
<sequence>MTGAGPQWNVIDLDADGHLLRPGGRGRVTADDVPGHLEQRLGLREDTTDIFLYVHGWRTSAERAEADARRLFSLVESVWDEQPGAYPRIDGFRPQFVCVRWPSADRRLPLDYRTIRDRTASMSLDGQVPRILGAVLGYFNDHRDMPEPGPDVLVGSYGQYLHCVGHSFGSRFLLHGILEATERLARGGPDTLAWDWGDSAYPWTLDSLTLFQAALPADAFAREPYSAILGPSVLNAPVAMTYSPSDTALGFYHRRSEKQNAVGHLGATAPAGQIGRLTVHGVGTPYVFPEGKRLMNIDATKLFVEGNRVTGGAHSDFYRPESAHLLLSLADAAR</sequence>
<reference evidence="2" key="1">
    <citation type="journal article" date="2019" name="Int. J. Syst. Evol. Microbiol.">
        <title>The Global Catalogue of Microorganisms (GCM) 10K type strain sequencing project: providing services to taxonomists for standard genome sequencing and annotation.</title>
        <authorList>
            <consortium name="The Broad Institute Genomics Platform"/>
            <consortium name="The Broad Institute Genome Sequencing Center for Infectious Disease"/>
            <person name="Wu L."/>
            <person name="Ma J."/>
        </authorList>
    </citation>
    <scope>NUCLEOTIDE SEQUENCE [LARGE SCALE GENOMIC DNA]</scope>
    <source>
        <strain evidence="2">PCU 347</strain>
    </source>
</reference>
<organism evidence="1 2">
    <name type="scientific">Streptomyces andamanensis</name>
    <dbReference type="NCBI Taxonomy" id="1565035"/>
    <lineage>
        <taxon>Bacteria</taxon>
        <taxon>Bacillati</taxon>
        <taxon>Actinomycetota</taxon>
        <taxon>Actinomycetes</taxon>
        <taxon>Kitasatosporales</taxon>
        <taxon>Streptomycetaceae</taxon>
        <taxon>Streptomyces</taxon>
    </lineage>
</organism>
<evidence type="ECO:0000313" key="1">
    <source>
        <dbReference type="EMBL" id="MFC4331133.1"/>
    </source>
</evidence>
<proteinExistence type="predicted"/>
<protein>
    <recommendedName>
        <fullName evidence="3">Alpha/beta hydrolase</fullName>
    </recommendedName>
</protein>
<name>A0ABV8TKQ6_9ACTN</name>